<name>A0ABW1NEJ3_9ACTN</name>
<dbReference type="GO" id="GO:0005524">
    <property type="term" value="F:ATP binding"/>
    <property type="evidence" value="ECO:0007669"/>
    <property type="project" value="UniProtKB-KW"/>
</dbReference>
<dbReference type="SUPFAM" id="SSF55874">
    <property type="entry name" value="ATPase domain of HSP90 chaperone/DNA topoisomerase II/histidine kinase"/>
    <property type="match status" value="1"/>
</dbReference>
<keyword evidence="1" id="KW-0723">Serine/threonine-protein kinase</keyword>
<dbReference type="PANTHER" id="PTHR35526:SF3">
    <property type="entry name" value="ANTI-SIGMA-F FACTOR RSBW"/>
    <property type="match status" value="1"/>
</dbReference>
<evidence type="ECO:0000256" key="1">
    <source>
        <dbReference type="ARBA" id="ARBA00022527"/>
    </source>
</evidence>
<evidence type="ECO:0000313" key="4">
    <source>
        <dbReference type="Proteomes" id="UP001596137"/>
    </source>
</evidence>
<protein>
    <submittedName>
        <fullName evidence="3">ATP-binding protein</fullName>
    </submittedName>
</protein>
<keyword evidence="3" id="KW-0067">ATP-binding</keyword>
<keyword evidence="1" id="KW-0808">Transferase</keyword>
<proteinExistence type="predicted"/>
<evidence type="ECO:0000259" key="2">
    <source>
        <dbReference type="Pfam" id="PF13581"/>
    </source>
</evidence>
<dbReference type="InterPro" id="IPR036890">
    <property type="entry name" value="HATPase_C_sf"/>
</dbReference>
<sequence>MPEIQDGGLRIVCWDLPGDLSMVGKTRVMVREVLTAWALSSIADDVVLAAGELLANAIVYGEPPVVLSLWLGAADLCVRVTDHGPGLPRHLDLDIEAAHGRGLSIVAALAHDTGVTRLPGGQGKTVWCRWDLSRIADGRA</sequence>
<dbReference type="Gene3D" id="3.30.565.10">
    <property type="entry name" value="Histidine kinase-like ATPase, C-terminal domain"/>
    <property type="match status" value="1"/>
</dbReference>
<accession>A0ABW1NEJ3</accession>
<dbReference type="PANTHER" id="PTHR35526">
    <property type="entry name" value="ANTI-SIGMA-F FACTOR RSBW-RELATED"/>
    <property type="match status" value="1"/>
</dbReference>
<keyword evidence="3" id="KW-0547">Nucleotide-binding</keyword>
<dbReference type="InterPro" id="IPR003594">
    <property type="entry name" value="HATPase_dom"/>
</dbReference>
<gene>
    <name evidence="3" type="ORF">ACFP1K_11405</name>
</gene>
<organism evidence="3 4">
    <name type="scientific">Sphaerisporangium aureirubrum</name>
    <dbReference type="NCBI Taxonomy" id="1544736"/>
    <lineage>
        <taxon>Bacteria</taxon>
        <taxon>Bacillati</taxon>
        <taxon>Actinomycetota</taxon>
        <taxon>Actinomycetes</taxon>
        <taxon>Streptosporangiales</taxon>
        <taxon>Streptosporangiaceae</taxon>
        <taxon>Sphaerisporangium</taxon>
    </lineage>
</organism>
<keyword evidence="1" id="KW-0418">Kinase</keyword>
<comment type="caution">
    <text evidence="3">The sequence shown here is derived from an EMBL/GenBank/DDBJ whole genome shotgun (WGS) entry which is preliminary data.</text>
</comment>
<feature type="domain" description="Histidine kinase/HSP90-like ATPase" evidence="2">
    <location>
        <begin position="18"/>
        <end position="130"/>
    </location>
</feature>
<evidence type="ECO:0000313" key="3">
    <source>
        <dbReference type="EMBL" id="MFC6081765.1"/>
    </source>
</evidence>
<dbReference type="Pfam" id="PF13581">
    <property type="entry name" value="HATPase_c_2"/>
    <property type="match status" value="1"/>
</dbReference>
<dbReference type="InterPro" id="IPR050267">
    <property type="entry name" value="Anti-sigma-factor_SerPK"/>
</dbReference>
<reference evidence="4" key="1">
    <citation type="journal article" date="2019" name="Int. J. Syst. Evol. Microbiol.">
        <title>The Global Catalogue of Microorganisms (GCM) 10K type strain sequencing project: providing services to taxonomists for standard genome sequencing and annotation.</title>
        <authorList>
            <consortium name="The Broad Institute Genomics Platform"/>
            <consortium name="The Broad Institute Genome Sequencing Center for Infectious Disease"/>
            <person name="Wu L."/>
            <person name="Ma J."/>
        </authorList>
    </citation>
    <scope>NUCLEOTIDE SEQUENCE [LARGE SCALE GENOMIC DNA]</scope>
    <source>
        <strain evidence="4">JCM 30346</strain>
    </source>
</reference>
<dbReference type="CDD" id="cd16936">
    <property type="entry name" value="HATPase_RsbW-like"/>
    <property type="match status" value="1"/>
</dbReference>
<dbReference type="RefSeq" id="WP_380750345.1">
    <property type="nucleotide sequence ID" value="NZ_JBHSRF010000011.1"/>
</dbReference>
<dbReference type="Proteomes" id="UP001596137">
    <property type="component" value="Unassembled WGS sequence"/>
</dbReference>
<dbReference type="EMBL" id="JBHSRF010000011">
    <property type="protein sequence ID" value="MFC6081765.1"/>
    <property type="molecule type" value="Genomic_DNA"/>
</dbReference>
<keyword evidence="4" id="KW-1185">Reference proteome</keyword>